<gene>
    <name evidence="2" type="ORF">A306_00011171</name>
</gene>
<dbReference type="STRING" id="8932.A0A2I0LSG5"/>
<dbReference type="AlphaFoldDB" id="A0A2I0LSG5"/>
<evidence type="ECO:0000313" key="3">
    <source>
        <dbReference type="Proteomes" id="UP000053872"/>
    </source>
</evidence>
<name>A0A2I0LSG5_COLLI</name>
<accession>A0A2I0LSG5</accession>
<dbReference type="InterPro" id="IPR050473">
    <property type="entry name" value="A2M/Complement_sys"/>
</dbReference>
<feature type="region of interest" description="Disordered" evidence="1">
    <location>
        <begin position="29"/>
        <end position="52"/>
    </location>
</feature>
<dbReference type="InParanoid" id="A0A2I0LSG5"/>
<dbReference type="PANTHER" id="PTHR11412:SF185">
    <property type="entry name" value="ALPHA-2-MACROGLOBULIN-LIKE PROTEIN 1"/>
    <property type="match status" value="1"/>
</dbReference>
<feature type="non-terminal residue" evidence="2">
    <location>
        <position position="234"/>
    </location>
</feature>
<sequence length="234" mass="25575">MLDPSANLLFAQRMESKDLIAEPATERTRVFSNPGSGEGGCGCPRRPRAAGDMRSPSAPPILLLLILHLAAGVSAVPSYVVTSPAVIYHPHTAMLWVHLSGLHEPVHVTVQLQRADKSHNITLLERKVQEPHLYLDIDFPAPAPTTDKEEIVDLHVSIQGDSMDVSKKKKVMLRALKPGIFIQTDKAVYKPGQQVKFRIVSLDKDFAPSNKKLPLVFLKVSLGDGGRLLGTVCL</sequence>
<reference evidence="2 3" key="1">
    <citation type="journal article" date="2013" name="Science">
        <title>Genomic diversity and evolution of the head crest in the rock pigeon.</title>
        <authorList>
            <person name="Shapiro M.D."/>
            <person name="Kronenberg Z."/>
            <person name="Li C."/>
            <person name="Domyan E.T."/>
            <person name="Pan H."/>
            <person name="Campbell M."/>
            <person name="Tan H."/>
            <person name="Huff C.D."/>
            <person name="Hu H."/>
            <person name="Vickrey A.I."/>
            <person name="Nielsen S.C."/>
            <person name="Stringham S.A."/>
            <person name="Hu H."/>
            <person name="Willerslev E."/>
            <person name="Gilbert M.T."/>
            <person name="Yandell M."/>
            <person name="Zhang G."/>
            <person name="Wang J."/>
        </authorList>
    </citation>
    <scope>NUCLEOTIDE SEQUENCE [LARGE SCALE GENOMIC DNA]</scope>
    <source>
        <tissue evidence="2">Blood</tissue>
    </source>
</reference>
<proteinExistence type="predicted"/>
<keyword evidence="3" id="KW-1185">Reference proteome</keyword>
<organism evidence="2 3">
    <name type="scientific">Columba livia</name>
    <name type="common">Rock dove</name>
    <dbReference type="NCBI Taxonomy" id="8932"/>
    <lineage>
        <taxon>Eukaryota</taxon>
        <taxon>Metazoa</taxon>
        <taxon>Chordata</taxon>
        <taxon>Craniata</taxon>
        <taxon>Vertebrata</taxon>
        <taxon>Euteleostomi</taxon>
        <taxon>Archelosauria</taxon>
        <taxon>Archosauria</taxon>
        <taxon>Dinosauria</taxon>
        <taxon>Saurischia</taxon>
        <taxon>Theropoda</taxon>
        <taxon>Coelurosauria</taxon>
        <taxon>Aves</taxon>
        <taxon>Neognathae</taxon>
        <taxon>Neoaves</taxon>
        <taxon>Columbimorphae</taxon>
        <taxon>Columbiformes</taxon>
        <taxon>Columbidae</taxon>
        <taxon>Columba</taxon>
    </lineage>
</organism>
<comment type="caution">
    <text evidence="2">The sequence shown here is derived from an EMBL/GenBank/DDBJ whole genome shotgun (WGS) entry which is preliminary data.</text>
</comment>
<dbReference type="PANTHER" id="PTHR11412">
    <property type="entry name" value="MACROGLOBULIN / COMPLEMENT"/>
    <property type="match status" value="1"/>
</dbReference>
<dbReference type="Proteomes" id="UP000053872">
    <property type="component" value="Unassembled WGS sequence"/>
</dbReference>
<evidence type="ECO:0000256" key="1">
    <source>
        <dbReference type="SAM" id="MobiDB-lite"/>
    </source>
</evidence>
<dbReference type="EMBL" id="AKCR02000113">
    <property type="protein sequence ID" value="PKK20368.1"/>
    <property type="molecule type" value="Genomic_DNA"/>
</dbReference>
<dbReference type="Gene3D" id="2.60.40.1930">
    <property type="match status" value="1"/>
</dbReference>
<protein>
    <submittedName>
        <fullName evidence="2">Murinoglobulin-1-like</fullName>
    </submittedName>
</protein>
<evidence type="ECO:0000313" key="2">
    <source>
        <dbReference type="EMBL" id="PKK20368.1"/>
    </source>
</evidence>